<proteinExistence type="predicted"/>
<dbReference type="Proteomes" id="UP001221838">
    <property type="component" value="Unassembled WGS sequence"/>
</dbReference>
<keyword evidence="2" id="KW-1185">Reference proteome</keyword>
<name>A0ABT5DDG1_9BACT</name>
<protein>
    <recommendedName>
        <fullName evidence="3">Keratin associated protein</fullName>
    </recommendedName>
</protein>
<dbReference type="PROSITE" id="PS51257">
    <property type="entry name" value="PROKAR_LIPOPROTEIN"/>
    <property type="match status" value="1"/>
</dbReference>
<evidence type="ECO:0008006" key="3">
    <source>
        <dbReference type="Google" id="ProtNLM"/>
    </source>
</evidence>
<dbReference type="EMBL" id="JAQNDM010000002">
    <property type="protein sequence ID" value="MDC0711084.1"/>
    <property type="molecule type" value="Genomic_DNA"/>
</dbReference>
<organism evidence="1 2">
    <name type="scientific">Stigmatella ashevillensis</name>
    <dbReference type="NCBI Taxonomy" id="2995309"/>
    <lineage>
        <taxon>Bacteria</taxon>
        <taxon>Pseudomonadati</taxon>
        <taxon>Myxococcota</taxon>
        <taxon>Myxococcia</taxon>
        <taxon>Myxococcales</taxon>
        <taxon>Cystobacterineae</taxon>
        <taxon>Archangiaceae</taxon>
        <taxon>Stigmatella</taxon>
    </lineage>
</organism>
<comment type="caution">
    <text evidence="1">The sequence shown here is derived from an EMBL/GenBank/DDBJ whole genome shotgun (WGS) entry which is preliminary data.</text>
</comment>
<accession>A0ABT5DDG1</accession>
<dbReference type="RefSeq" id="WP_272141047.1">
    <property type="nucleotide sequence ID" value="NZ_JAQNDM010000002.1"/>
</dbReference>
<evidence type="ECO:0000313" key="1">
    <source>
        <dbReference type="EMBL" id="MDC0711084.1"/>
    </source>
</evidence>
<evidence type="ECO:0000313" key="2">
    <source>
        <dbReference type="Proteomes" id="UP001221838"/>
    </source>
</evidence>
<reference evidence="1 2" key="1">
    <citation type="submission" date="2022-11" db="EMBL/GenBank/DDBJ databases">
        <title>Minimal conservation of predation-associated metabolite biosynthetic gene clusters underscores biosynthetic potential of Myxococcota including descriptions for ten novel species: Archangium lansinium sp. nov., Myxococcus landrumus sp. nov., Nannocystis bai.</title>
        <authorList>
            <person name="Ahearne A."/>
            <person name="Stevens C."/>
            <person name="Dowd S."/>
        </authorList>
    </citation>
    <scope>NUCLEOTIDE SEQUENCE [LARGE SCALE GENOMIC DNA]</scope>
    <source>
        <strain evidence="1 2">NCWAL01</strain>
    </source>
</reference>
<gene>
    <name evidence="1" type="ORF">POL68_21615</name>
</gene>
<sequence length="277" mass="28326">MIWRFRHASGAGWRAPWLWGVMLLGLLLGGCRDATKASGTALFVTLDFPPTLFIDQLVVSGSVDGNGIGPYVLPEQPERLLSNGETFRILVPSAADGVPAEVTVEGLREGSRVALGSGSVNTRKGYEVELTVRLEPASPPDTTFCVDCPSGCCMNGYCAVSTFQTCGTGGISCTACNPATADACSPDGFCACGASPACNPLNADRCDKGKCRCGNKDACGPGLECVSGQCMCSAASCSGCCDGNTCVAGNQRDRCGAGGAACKNCLLQQCRAGGVCG</sequence>